<proteinExistence type="predicted"/>
<evidence type="ECO:0000313" key="2">
    <source>
        <dbReference type="EMBL" id="CAH0365768.1"/>
    </source>
</evidence>
<dbReference type="Proteomes" id="UP000789595">
    <property type="component" value="Unassembled WGS sequence"/>
</dbReference>
<keyword evidence="1" id="KW-0472">Membrane</keyword>
<evidence type="ECO:0000313" key="3">
    <source>
        <dbReference type="Proteomes" id="UP000789595"/>
    </source>
</evidence>
<accession>A0A8J2S5N7</accession>
<organism evidence="2 3">
    <name type="scientific">Pelagomonas calceolata</name>
    <dbReference type="NCBI Taxonomy" id="35677"/>
    <lineage>
        <taxon>Eukaryota</taxon>
        <taxon>Sar</taxon>
        <taxon>Stramenopiles</taxon>
        <taxon>Ochrophyta</taxon>
        <taxon>Pelagophyceae</taxon>
        <taxon>Pelagomonadales</taxon>
        <taxon>Pelagomonadaceae</taxon>
        <taxon>Pelagomonas</taxon>
    </lineage>
</organism>
<feature type="transmembrane region" description="Helical" evidence="1">
    <location>
        <begin position="286"/>
        <end position="306"/>
    </location>
</feature>
<name>A0A8J2S5N7_9STRA</name>
<sequence length="355" mass="39278">MWRVLVVATASATCRDAATYDTPAAKQRAIAIANRRLTEIIRDASRPTHVIRTGLNGAETQIAYDAMLGRRSKPRVLAIAHVNNGIVPENARGYTRRGDPAFANFARRYLEAVAGAGAVARWKNFAPLCHGSGYAYREQDELLLQRGNFRPDGELVERSKGDAGSDRNVFEAEVLDPFRLAEMRDVVPWPQALAGKRVLVVTSMARDVARQYERYRTDGVSWFGATELLPPNMHLLVVASPVTYRGRAAQGNWTRSLEELEKRVAAYQFDVALLSCGSYGLPLGNYITHGLGATAIYVGGALQLFFGLRGLRWRREIAPYASDAWACPERPKWDTSGMENYGLGPYWCPPAKNGS</sequence>
<gene>
    <name evidence="2" type="ORF">PECAL_1P22230</name>
</gene>
<reference evidence="2" key="1">
    <citation type="submission" date="2021-11" db="EMBL/GenBank/DDBJ databases">
        <authorList>
            <consortium name="Genoscope - CEA"/>
            <person name="William W."/>
        </authorList>
    </citation>
    <scope>NUCLEOTIDE SEQUENCE</scope>
</reference>
<protein>
    <submittedName>
        <fullName evidence="2">Uncharacterized protein</fullName>
    </submittedName>
</protein>
<keyword evidence="1" id="KW-1133">Transmembrane helix</keyword>
<keyword evidence="1" id="KW-0812">Transmembrane</keyword>
<keyword evidence="3" id="KW-1185">Reference proteome</keyword>
<dbReference type="EMBL" id="CAKKNE010000001">
    <property type="protein sequence ID" value="CAH0365768.1"/>
    <property type="molecule type" value="Genomic_DNA"/>
</dbReference>
<evidence type="ECO:0000256" key="1">
    <source>
        <dbReference type="SAM" id="Phobius"/>
    </source>
</evidence>
<comment type="caution">
    <text evidence="2">The sequence shown here is derived from an EMBL/GenBank/DDBJ whole genome shotgun (WGS) entry which is preliminary data.</text>
</comment>
<dbReference type="AlphaFoldDB" id="A0A8J2S5N7"/>